<gene>
    <name evidence="4" type="ORF">ABVK25_002093</name>
</gene>
<keyword evidence="5" id="KW-1185">Reference proteome</keyword>
<feature type="region of interest" description="Disordered" evidence="2">
    <location>
        <begin position="125"/>
        <end position="158"/>
    </location>
</feature>
<keyword evidence="1" id="KW-0863">Zinc-finger</keyword>
<accession>A0ABR4BLQ7</accession>
<dbReference type="EMBL" id="JBHFEH010000004">
    <property type="protein sequence ID" value="KAL2057709.1"/>
    <property type="molecule type" value="Genomic_DNA"/>
</dbReference>
<keyword evidence="1" id="KW-0479">Metal-binding</keyword>
<evidence type="ECO:0000313" key="4">
    <source>
        <dbReference type="EMBL" id="KAL2057709.1"/>
    </source>
</evidence>
<sequence length="236" mass="26669">MGDPKCGKSYTRTGGLHRHQRMNHCEQHDMENPIVCAELDCMFRCLSAENLREHVIYWCHSARTRKYLFGSEGGLVRVRDAVNRSKTATRNDDFGKDDEITEIQTGKGTVIRDLRASKDIIEVEDFGDRGGNDDQDKVEGDFDNTKDNLEGKDAAGETDGLQSLREGMRPPLNVSYQINGVSESSSNRRYKIFVDVTNDEVFGGRSDVGSKPFNCKMNFPKCRKGYANKYGLEKHL</sequence>
<comment type="caution">
    <text evidence="4">The sequence shown here is derived from an EMBL/GenBank/DDBJ whole genome shotgun (WGS) entry which is preliminary data.</text>
</comment>
<feature type="compositionally biased region" description="Basic and acidic residues" evidence="2">
    <location>
        <begin position="125"/>
        <end position="155"/>
    </location>
</feature>
<keyword evidence="1" id="KW-0862">Zinc</keyword>
<feature type="domain" description="C2H2-type" evidence="3">
    <location>
        <begin position="1"/>
        <end position="33"/>
    </location>
</feature>
<evidence type="ECO:0000313" key="5">
    <source>
        <dbReference type="Proteomes" id="UP001590951"/>
    </source>
</evidence>
<dbReference type="PROSITE" id="PS50157">
    <property type="entry name" value="ZINC_FINGER_C2H2_2"/>
    <property type="match status" value="1"/>
</dbReference>
<protein>
    <recommendedName>
        <fullName evidence="3">C2H2-type domain-containing protein</fullName>
    </recommendedName>
</protein>
<dbReference type="InterPro" id="IPR013087">
    <property type="entry name" value="Znf_C2H2_type"/>
</dbReference>
<dbReference type="Proteomes" id="UP001590951">
    <property type="component" value="Unassembled WGS sequence"/>
</dbReference>
<name>A0ABR4BLQ7_9LECA</name>
<evidence type="ECO:0000256" key="1">
    <source>
        <dbReference type="PROSITE-ProRule" id="PRU00042"/>
    </source>
</evidence>
<reference evidence="4 5" key="1">
    <citation type="submission" date="2024-09" db="EMBL/GenBank/DDBJ databases">
        <title>Rethinking Asexuality: The Enigmatic Case of Functional Sexual Genes in Lepraria (Stereocaulaceae).</title>
        <authorList>
            <person name="Doellman M."/>
            <person name="Sun Y."/>
            <person name="Barcenas-Pena A."/>
            <person name="Lumbsch H.T."/>
            <person name="Grewe F."/>
        </authorList>
    </citation>
    <scope>NUCLEOTIDE SEQUENCE [LARGE SCALE GENOMIC DNA]</scope>
    <source>
        <strain evidence="4 5">Grewe 0041</strain>
    </source>
</reference>
<organism evidence="4 5">
    <name type="scientific">Lepraria finkii</name>
    <dbReference type="NCBI Taxonomy" id="1340010"/>
    <lineage>
        <taxon>Eukaryota</taxon>
        <taxon>Fungi</taxon>
        <taxon>Dikarya</taxon>
        <taxon>Ascomycota</taxon>
        <taxon>Pezizomycotina</taxon>
        <taxon>Lecanoromycetes</taxon>
        <taxon>OSLEUM clade</taxon>
        <taxon>Lecanoromycetidae</taxon>
        <taxon>Lecanorales</taxon>
        <taxon>Lecanorineae</taxon>
        <taxon>Stereocaulaceae</taxon>
        <taxon>Lepraria</taxon>
    </lineage>
</organism>
<proteinExistence type="predicted"/>
<evidence type="ECO:0000259" key="3">
    <source>
        <dbReference type="PROSITE" id="PS50157"/>
    </source>
</evidence>
<evidence type="ECO:0000256" key="2">
    <source>
        <dbReference type="SAM" id="MobiDB-lite"/>
    </source>
</evidence>